<reference evidence="1 2" key="1">
    <citation type="submission" date="2014-10" db="EMBL/GenBank/DDBJ databases">
        <title>Genome sequence of Ponticoccus sp. strain UMTAT08 isolated from clonal culture of toxic dinoflagellate Alexandrium tamiyavanichii.</title>
        <authorList>
            <person name="Gan H.Y."/>
            <person name="Muhd D.-D."/>
            <person name="Mohd Noor M.E."/>
            <person name="Yeong Y.S."/>
            <person name="Usup G."/>
        </authorList>
    </citation>
    <scope>NUCLEOTIDE SEQUENCE [LARGE SCALE GENOMIC DNA]</scope>
    <source>
        <strain evidence="1 2">UMTAT08</strain>
    </source>
</reference>
<accession>A0A0B3S4J0</accession>
<dbReference type="AlphaFoldDB" id="A0A0B3S4J0"/>
<dbReference type="InterPro" id="IPR011008">
    <property type="entry name" value="Dimeric_a/b-barrel"/>
</dbReference>
<gene>
    <name evidence="1" type="ORF">OA50_00213</name>
</gene>
<dbReference type="GeneID" id="88188440"/>
<sequence length="201" mass="21988">MPKGYIIGHITVTDPEPYKEYVARDTPILLSYGARPLVRGGQAEVVEGTANERHVVFEFDSYDTALKAYHDPDYQDVAKIRRDNATSAIMVAEGNDEDLPEPAGEAPLGYLIAHVTVNDPEAYKPYVDGNTPIMRGFGARYIVRGGRAEVLEGELGARHVVIAYPSYDAAKAAYHDPAYQDLVKIRQAHSEGTLILVEGAA</sequence>
<dbReference type="Pfam" id="PF07045">
    <property type="entry name" value="DUF1330"/>
    <property type="match status" value="2"/>
</dbReference>
<name>A0A0B3S4J0_9RHOB</name>
<keyword evidence="2" id="KW-1185">Reference proteome</keyword>
<dbReference type="Proteomes" id="UP000030960">
    <property type="component" value="Unassembled WGS sequence"/>
</dbReference>
<organism evidence="1 2">
    <name type="scientific">Mameliella alba</name>
    <dbReference type="NCBI Taxonomy" id="561184"/>
    <lineage>
        <taxon>Bacteria</taxon>
        <taxon>Pseudomonadati</taxon>
        <taxon>Pseudomonadota</taxon>
        <taxon>Alphaproteobacteria</taxon>
        <taxon>Rhodobacterales</taxon>
        <taxon>Roseobacteraceae</taxon>
        <taxon>Mameliella</taxon>
    </lineage>
</organism>
<dbReference type="Gene3D" id="3.30.70.100">
    <property type="match status" value="2"/>
</dbReference>
<dbReference type="PATRIC" id="fig|1515334.3.peg.216"/>
<dbReference type="SUPFAM" id="SSF54909">
    <property type="entry name" value="Dimeric alpha+beta barrel"/>
    <property type="match status" value="2"/>
</dbReference>
<dbReference type="EMBL" id="JSUQ01000001">
    <property type="protein sequence ID" value="KHQ55177.1"/>
    <property type="molecule type" value="Genomic_DNA"/>
</dbReference>
<protein>
    <submittedName>
        <fullName evidence="1">Uncharacterized protein</fullName>
    </submittedName>
</protein>
<dbReference type="InterPro" id="IPR010753">
    <property type="entry name" value="DUF1330"/>
</dbReference>
<comment type="caution">
    <text evidence="1">The sequence shown here is derived from an EMBL/GenBank/DDBJ whole genome shotgun (WGS) entry which is preliminary data.</text>
</comment>
<dbReference type="PANTHER" id="PTHR41521:SF4">
    <property type="entry name" value="BLR0684 PROTEIN"/>
    <property type="match status" value="1"/>
</dbReference>
<dbReference type="STRING" id="561184.SAMN05216376_103217"/>
<evidence type="ECO:0000313" key="2">
    <source>
        <dbReference type="Proteomes" id="UP000030960"/>
    </source>
</evidence>
<dbReference type="RefSeq" id="WP_308421209.1">
    <property type="nucleotide sequence ID" value="NZ_AP022337.1"/>
</dbReference>
<dbReference type="PANTHER" id="PTHR41521">
    <property type="match status" value="1"/>
</dbReference>
<proteinExistence type="predicted"/>
<evidence type="ECO:0000313" key="1">
    <source>
        <dbReference type="EMBL" id="KHQ55177.1"/>
    </source>
</evidence>